<reference evidence="1" key="1">
    <citation type="submission" date="2014-09" db="EMBL/GenBank/DDBJ databases">
        <authorList>
            <person name="Probst J Alexander"/>
        </authorList>
    </citation>
    <scope>NUCLEOTIDE SEQUENCE</scope>
</reference>
<evidence type="ECO:0000313" key="1">
    <source>
        <dbReference type="EMBL" id="CEG13789.1"/>
    </source>
</evidence>
<dbReference type="EMBL" id="CCXY01000414">
    <property type="protein sequence ID" value="CEG13789.1"/>
    <property type="molecule type" value="Genomic_DNA"/>
</dbReference>
<dbReference type="AlphaFoldDB" id="A0A098EE72"/>
<organism evidence="1">
    <name type="scientific">groundwater metagenome</name>
    <dbReference type="NCBI Taxonomy" id="717931"/>
    <lineage>
        <taxon>unclassified sequences</taxon>
        <taxon>metagenomes</taxon>
        <taxon>ecological metagenomes</taxon>
    </lineage>
</organism>
<gene>
    <name evidence="1" type="ORF">MSIBF_A500001</name>
</gene>
<proteinExistence type="predicted"/>
<sequence length="62" mass="7217">MIIYTKYKWLTSICYSTGKKYPRKYPKSIQMNENIANALTFEDICALHSLTLILASKARNRT</sequence>
<accession>A0A098EE72</accession>
<name>A0A098EE72_9ZZZZ</name>
<protein>
    <submittedName>
        <fullName evidence="1">Uncharacterized protein</fullName>
    </submittedName>
</protein>